<feature type="region of interest" description="Disordered" evidence="1">
    <location>
        <begin position="184"/>
        <end position="212"/>
    </location>
</feature>
<protein>
    <submittedName>
        <fullName evidence="2">Uncharacterized protein</fullName>
    </submittedName>
</protein>
<dbReference type="AlphaFoldDB" id="A0A397SZL8"/>
<accession>A0A397SZL8</accession>
<name>A0A397SZL8_9GLOM</name>
<keyword evidence="3" id="KW-1185">Reference proteome</keyword>
<evidence type="ECO:0000313" key="3">
    <source>
        <dbReference type="Proteomes" id="UP000265703"/>
    </source>
</evidence>
<proteinExistence type="predicted"/>
<dbReference type="EMBL" id="QKYT01000164">
    <property type="protein sequence ID" value="RIA91042.1"/>
    <property type="molecule type" value="Genomic_DNA"/>
</dbReference>
<organism evidence="2 3">
    <name type="scientific">Glomus cerebriforme</name>
    <dbReference type="NCBI Taxonomy" id="658196"/>
    <lineage>
        <taxon>Eukaryota</taxon>
        <taxon>Fungi</taxon>
        <taxon>Fungi incertae sedis</taxon>
        <taxon>Mucoromycota</taxon>
        <taxon>Glomeromycotina</taxon>
        <taxon>Glomeromycetes</taxon>
        <taxon>Glomerales</taxon>
        <taxon>Glomeraceae</taxon>
        <taxon>Glomus</taxon>
    </lineage>
</organism>
<reference evidence="2 3" key="1">
    <citation type="submission" date="2018-06" db="EMBL/GenBank/DDBJ databases">
        <title>Comparative genomics reveals the genomic features of Rhizophagus irregularis, R. cerebriforme, R. diaphanum and Gigaspora rosea, and their symbiotic lifestyle signature.</title>
        <authorList>
            <person name="Morin E."/>
            <person name="San Clemente H."/>
            <person name="Chen E.C.H."/>
            <person name="De La Providencia I."/>
            <person name="Hainaut M."/>
            <person name="Kuo A."/>
            <person name="Kohler A."/>
            <person name="Murat C."/>
            <person name="Tang N."/>
            <person name="Roy S."/>
            <person name="Loubradou J."/>
            <person name="Henrissat B."/>
            <person name="Grigoriev I.V."/>
            <person name="Corradi N."/>
            <person name="Roux C."/>
            <person name="Martin F.M."/>
        </authorList>
    </citation>
    <scope>NUCLEOTIDE SEQUENCE [LARGE SCALE GENOMIC DNA]</scope>
    <source>
        <strain evidence="2 3">DAOM 227022</strain>
    </source>
</reference>
<comment type="caution">
    <text evidence="2">The sequence shown here is derived from an EMBL/GenBank/DDBJ whole genome shotgun (WGS) entry which is preliminary data.</text>
</comment>
<sequence>MIQFELLEFFNASAPFYCGLKAFNIGQYLYKIRDDSIKLRNFLGINNVDDIEAIFSDHEGHFLYKFINEDELLHPIIDFDLSVETLNAINSKISDKQDVSRIGLWYWISNSMFSEPRFSLFSMVPGLNPDGGYGEELLPDNILPIVDHYVEMKDETKFVQYFYVCKFSNVPSKGCILSKVERAKDPQVSGSIPNGKEEGQEGGDISLEQKYK</sequence>
<gene>
    <name evidence="2" type="ORF">C1645_822619</name>
</gene>
<evidence type="ECO:0000313" key="2">
    <source>
        <dbReference type="EMBL" id="RIA91042.1"/>
    </source>
</evidence>
<evidence type="ECO:0000256" key="1">
    <source>
        <dbReference type="SAM" id="MobiDB-lite"/>
    </source>
</evidence>
<dbReference type="Proteomes" id="UP000265703">
    <property type="component" value="Unassembled WGS sequence"/>
</dbReference>